<protein>
    <recommendedName>
        <fullName evidence="3">PDZ domain-containing protein</fullName>
    </recommendedName>
</protein>
<feature type="domain" description="PDZ" evidence="3">
    <location>
        <begin position="1"/>
        <end position="75"/>
    </location>
</feature>
<dbReference type="KEGG" id="hro:HELRODRAFT_78204"/>
<dbReference type="PROSITE" id="PS50106">
    <property type="entry name" value="PDZ"/>
    <property type="match status" value="1"/>
</dbReference>
<dbReference type="GO" id="GO:0016020">
    <property type="term" value="C:membrane"/>
    <property type="evidence" value="ECO:0007669"/>
    <property type="project" value="UniProtKB-SubCell"/>
</dbReference>
<dbReference type="GeneID" id="20215542"/>
<dbReference type="FunCoup" id="T1G394">
    <property type="interactions" value="773"/>
</dbReference>
<dbReference type="OMA" id="TMATHRH"/>
<sequence>EDGRPMFKSGFKIAGGIDQDNTKSPQGYPDKGIYVTHVYEDSPAYVAGLKEHDKILQVNGHDMTMVTHKKAVDYITRRPVLEMFV</sequence>
<dbReference type="Pfam" id="PF00595">
    <property type="entry name" value="PDZ"/>
    <property type="match status" value="1"/>
</dbReference>
<name>T1G394_HELRO</name>
<reference evidence="5" key="3">
    <citation type="submission" date="2015-06" db="UniProtKB">
        <authorList>
            <consortium name="EnsemblMetazoa"/>
        </authorList>
    </citation>
    <scope>IDENTIFICATION</scope>
</reference>
<dbReference type="RefSeq" id="XP_009016929.1">
    <property type="nucleotide sequence ID" value="XM_009018681.1"/>
</dbReference>
<dbReference type="HOGENOM" id="CLU_130477_1_0_1"/>
<evidence type="ECO:0000256" key="2">
    <source>
        <dbReference type="ARBA" id="ARBA00023136"/>
    </source>
</evidence>
<dbReference type="eggNOG" id="KOG3553">
    <property type="taxonomic scope" value="Eukaryota"/>
</dbReference>
<keyword evidence="2" id="KW-0472">Membrane</keyword>
<dbReference type="EnsemblMetazoa" id="HelroT78204">
    <property type="protein sequence ID" value="HelroP78204"/>
    <property type="gene ID" value="HelroG78204"/>
</dbReference>
<keyword evidence="6" id="KW-1185">Reference proteome</keyword>
<dbReference type="InterPro" id="IPR050614">
    <property type="entry name" value="Synaptic_Scaffolding_LAP-MAGUK"/>
</dbReference>
<dbReference type="PANTHER" id="PTHR23119:SF51">
    <property type="entry name" value="DISKS LARGE 1 TUMOR SUPPRESSOR PROTEIN"/>
    <property type="match status" value="1"/>
</dbReference>
<dbReference type="AlphaFoldDB" id="T1G394"/>
<dbReference type="InterPro" id="IPR036034">
    <property type="entry name" value="PDZ_sf"/>
</dbReference>
<organism evidence="5 6">
    <name type="scientific">Helobdella robusta</name>
    <name type="common">Californian leech</name>
    <dbReference type="NCBI Taxonomy" id="6412"/>
    <lineage>
        <taxon>Eukaryota</taxon>
        <taxon>Metazoa</taxon>
        <taxon>Spiralia</taxon>
        <taxon>Lophotrochozoa</taxon>
        <taxon>Annelida</taxon>
        <taxon>Clitellata</taxon>
        <taxon>Hirudinea</taxon>
        <taxon>Rhynchobdellida</taxon>
        <taxon>Glossiphoniidae</taxon>
        <taxon>Helobdella</taxon>
    </lineage>
</organism>
<dbReference type="CTD" id="20215542"/>
<evidence type="ECO:0000313" key="4">
    <source>
        <dbReference type="EMBL" id="ESO04996.1"/>
    </source>
</evidence>
<proteinExistence type="predicted"/>
<dbReference type="InParanoid" id="T1G394"/>
<gene>
    <name evidence="5" type="primary">20215542</name>
    <name evidence="4" type="ORF">HELRODRAFT_78204</name>
</gene>
<dbReference type="Gene3D" id="2.30.42.10">
    <property type="match status" value="1"/>
</dbReference>
<evidence type="ECO:0000313" key="6">
    <source>
        <dbReference type="Proteomes" id="UP000015101"/>
    </source>
</evidence>
<dbReference type="SUPFAM" id="SSF50156">
    <property type="entry name" value="PDZ domain-like"/>
    <property type="match status" value="1"/>
</dbReference>
<dbReference type="Proteomes" id="UP000015101">
    <property type="component" value="Unassembled WGS sequence"/>
</dbReference>
<reference evidence="4 6" key="2">
    <citation type="journal article" date="2013" name="Nature">
        <title>Insights into bilaterian evolution from three spiralian genomes.</title>
        <authorList>
            <person name="Simakov O."/>
            <person name="Marletaz F."/>
            <person name="Cho S.J."/>
            <person name="Edsinger-Gonzales E."/>
            <person name="Havlak P."/>
            <person name="Hellsten U."/>
            <person name="Kuo D.H."/>
            <person name="Larsson T."/>
            <person name="Lv J."/>
            <person name="Arendt D."/>
            <person name="Savage R."/>
            <person name="Osoegawa K."/>
            <person name="de Jong P."/>
            <person name="Grimwood J."/>
            <person name="Chapman J.A."/>
            <person name="Shapiro H."/>
            <person name="Aerts A."/>
            <person name="Otillar R.P."/>
            <person name="Terry A.Y."/>
            <person name="Boore J.L."/>
            <person name="Grigoriev I.V."/>
            <person name="Lindberg D.R."/>
            <person name="Seaver E.C."/>
            <person name="Weisblat D.A."/>
            <person name="Putnam N.H."/>
            <person name="Rokhsar D.S."/>
        </authorList>
    </citation>
    <scope>NUCLEOTIDE SEQUENCE</scope>
</reference>
<dbReference type="OrthoDB" id="10033291at2759"/>
<dbReference type="SMART" id="SM00228">
    <property type="entry name" value="PDZ"/>
    <property type="match status" value="1"/>
</dbReference>
<evidence type="ECO:0000256" key="1">
    <source>
        <dbReference type="ARBA" id="ARBA00004370"/>
    </source>
</evidence>
<dbReference type="PANTHER" id="PTHR23119">
    <property type="entry name" value="DISCS LARGE"/>
    <property type="match status" value="1"/>
</dbReference>
<dbReference type="STRING" id="6412.T1G394"/>
<evidence type="ECO:0000313" key="5">
    <source>
        <dbReference type="EnsemblMetazoa" id="HelroP78204"/>
    </source>
</evidence>
<comment type="subcellular location">
    <subcellularLocation>
        <location evidence="1">Membrane</location>
    </subcellularLocation>
</comment>
<evidence type="ECO:0000259" key="3">
    <source>
        <dbReference type="PROSITE" id="PS50106"/>
    </source>
</evidence>
<dbReference type="InterPro" id="IPR001478">
    <property type="entry name" value="PDZ"/>
</dbReference>
<reference evidence="6" key="1">
    <citation type="submission" date="2012-12" db="EMBL/GenBank/DDBJ databases">
        <authorList>
            <person name="Hellsten U."/>
            <person name="Grimwood J."/>
            <person name="Chapman J.A."/>
            <person name="Shapiro H."/>
            <person name="Aerts A."/>
            <person name="Otillar R.P."/>
            <person name="Terry A.Y."/>
            <person name="Boore J.L."/>
            <person name="Simakov O."/>
            <person name="Marletaz F."/>
            <person name="Cho S.-J."/>
            <person name="Edsinger-Gonzales E."/>
            <person name="Havlak P."/>
            <person name="Kuo D.-H."/>
            <person name="Larsson T."/>
            <person name="Lv J."/>
            <person name="Arendt D."/>
            <person name="Savage R."/>
            <person name="Osoegawa K."/>
            <person name="de Jong P."/>
            <person name="Lindberg D.R."/>
            <person name="Seaver E.C."/>
            <person name="Weisblat D.A."/>
            <person name="Putnam N.H."/>
            <person name="Grigoriev I.V."/>
            <person name="Rokhsar D.S."/>
        </authorList>
    </citation>
    <scope>NUCLEOTIDE SEQUENCE</scope>
</reference>
<dbReference type="EMBL" id="AMQM01004016">
    <property type="status" value="NOT_ANNOTATED_CDS"/>
    <property type="molecule type" value="Genomic_DNA"/>
</dbReference>
<dbReference type="EMBL" id="KB096411">
    <property type="protein sequence ID" value="ESO04996.1"/>
    <property type="molecule type" value="Genomic_DNA"/>
</dbReference>
<accession>T1G394</accession>